<dbReference type="KEGG" id="sphv:F9278_12870"/>
<feature type="transmembrane region" description="Helical" evidence="1">
    <location>
        <begin position="6"/>
        <end position="23"/>
    </location>
</feature>
<keyword evidence="1" id="KW-0472">Membrane</keyword>
<name>A0A5P8K2V7_9ACTN</name>
<proteinExistence type="predicted"/>
<evidence type="ECO:0000313" key="3">
    <source>
        <dbReference type="Proteomes" id="UP000327294"/>
    </source>
</evidence>
<dbReference type="AlphaFoldDB" id="A0A5P8K2V7"/>
<keyword evidence="1" id="KW-0812">Transmembrane</keyword>
<dbReference type="RefSeq" id="WP_152168445.1">
    <property type="nucleotide sequence ID" value="NZ_CP045096.1"/>
</dbReference>
<dbReference type="Proteomes" id="UP000327294">
    <property type="component" value="Chromosome"/>
</dbReference>
<keyword evidence="3" id="KW-1185">Reference proteome</keyword>
<protein>
    <submittedName>
        <fullName evidence="2">Uncharacterized protein</fullName>
    </submittedName>
</protein>
<organism evidence="2 3">
    <name type="scientific">Streptomyces phaeolivaceus</name>
    <dbReference type="NCBI Taxonomy" id="2653200"/>
    <lineage>
        <taxon>Bacteria</taxon>
        <taxon>Bacillati</taxon>
        <taxon>Actinomycetota</taxon>
        <taxon>Actinomycetes</taxon>
        <taxon>Kitasatosporales</taxon>
        <taxon>Streptomycetaceae</taxon>
        <taxon>Streptomyces</taxon>
    </lineage>
</organism>
<gene>
    <name evidence="2" type="ORF">F9278_12870</name>
</gene>
<evidence type="ECO:0000313" key="2">
    <source>
        <dbReference type="EMBL" id="QFQ96957.1"/>
    </source>
</evidence>
<reference evidence="2 3" key="1">
    <citation type="submission" date="2019-10" db="EMBL/GenBank/DDBJ databases">
        <title>Streptomyces sp. strain GY16 isolated from leaves of Broussonetia papyrifera.</title>
        <authorList>
            <person name="Mo P."/>
        </authorList>
    </citation>
    <scope>NUCLEOTIDE SEQUENCE [LARGE SCALE GENOMIC DNA]</scope>
    <source>
        <strain evidence="2 3">GY16</strain>
    </source>
</reference>
<keyword evidence="1" id="KW-1133">Transmembrane helix</keyword>
<sequence length="173" mass="19022">MDWTAPLSAIAGALAGIVATFVVDRDRWKRAQEADAQTVLRETFVTYLAHLARATEGMRFAAEATYDVPEERRRAVRAAFSESGLFEQRFGLTMLAPPRVVELGVEAFRTVRTLRDLLADGARVTDGAFQTAQHTYYKAAQAAAAAMRQELGIPELPFVPLAASHDERSQPQA</sequence>
<dbReference type="EMBL" id="CP045096">
    <property type="protein sequence ID" value="QFQ96957.1"/>
    <property type="molecule type" value="Genomic_DNA"/>
</dbReference>
<evidence type="ECO:0000256" key="1">
    <source>
        <dbReference type="SAM" id="Phobius"/>
    </source>
</evidence>
<accession>A0A5P8K2V7</accession>